<proteinExistence type="predicted"/>
<organism evidence="2 3">
    <name type="scientific">Oryza rufipogon</name>
    <name type="common">Brownbeard rice</name>
    <name type="synonym">Asian wild rice</name>
    <dbReference type="NCBI Taxonomy" id="4529"/>
    <lineage>
        <taxon>Eukaryota</taxon>
        <taxon>Viridiplantae</taxon>
        <taxon>Streptophyta</taxon>
        <taxon>Embryophyta</taxon>
        <taxon>Tracheophyta</taxon>
        <taxon>Spermatophyta</taxon>
        <taxon>Magnoliopsida</taxon>
        <taxon>Liliopsida</taxon>
        <taxon>Poales</taxon>
        <taxon>Poaceae</taxon>
        <taxon>BOP clade</taxon>
        <taxon>Oryzoideae</taxon>
        <taxon>Oryzeae</taxon>
        <taxon>Oryzinae</taxon>
        <taxon>Oryza</taxon>
    </lineage>
</organism>
<dbReference type="HOGENOM" id="CLU_2926765_0_0_1"/>
<dbReference type="Gramene" id="ORUFI05G00060.2">
    <property type="protein sequence ID" value="ORUFI05G00060.2"/>
    <property type="gene ID" value="ORUFI05G00060"/>
</dbReference>
<evidence type="ECO:0000313" key="2">
    <source>
        <dbReference type="EnsemblPlants" id="ORUFI05G00060.2"/>
    </source>
</evidence>
<accession>A0A0E0PGA8</accession>
<keyword evidence="3" id="KW-1185">Reference proteome</keyword>
<evidence type="ECO:0000256" key="1">
    <source>
        <dbReference type="SAM" id="MobiDB-lite"/>
    </source>
</evidence>
<dbReference type="EnsemblPlants" id="ORUFI05G00060.2">
    <property type="protein sequence ID" value="ORUFI05G00060.2"/>
    <property type="gene ID" value="ORUFI05G00060"/>
</dbReference>
<evidence type="ECO:0000313" key="3">
    <source>
        <dbReference type="Proteomes" id="UP000008022"/>
    </source>
</evidence>
<dbReference type="AlphaFoldDB" id="A0A0E0PGA8"/>
<feature type="region of interest" description="Disordered" evidence="1">
    <location>
        <begin position="42"/>
        <end position="61"/>
    </location>
</feature>
<protein>
    <submittedName>
        <fullName evidence="2">Uncharacterized protein</fullName>
    </submittedName>
</protein>
<sequence length="61" mass="6858">MPAGERGGPRARGRKRRGARQTEGDGYSLRCCDPARLWIRSGQIRSDPIRRDPHLTSPDLT</sequence>
<name>A0A0E0PGA8_ORYRU</name>
<feature type="region of interest" description="Disordered" evidence="1">
    <location>
        <begin position="1"/>
        <end position="29"/>
    </location>
</feature>
<feature type="compositionally biased region" description="Basic residues" evidence="1">
    <location>
        <begin position="9"/>
        <end position="19"/>
    </location>
</feature>
<reference evidence="2" key="2">
    <citation type="submission" date="2015-06" db="UniProtKB">
        <authorList>
            <consortium name="EnsemblPlants"/>
        </authorList>
    </citation>
    <scope>IDENTIFICATION</scope>
</reference>
<reference evidence="3" key="1">
    <citation type="submission" date="2013-06" db="EMBL/GenBank/DDBJ databases">
        <authorList>
            <person name="Zhao Q."/>
        </authorList>
    </citation>
    <scope>NUCLEOTIDE SEQUENCE</scope>
    <source>
        <strain evidence="3">cv. W1943</strain>
    </source>
</reference>
<dbReference type="Proteomes" id="UP000008022">
    <property type="component" value="Unassembled WGS sequence"/>
</dbReference>